<protein>
    <submittedName>
        <fullName evidence="1">Uncharacterized protein</fullName>
    </submittedName>
</protein>
<dbReference type="AlphaFoldDB" id="A0A5B9Y4Q6"/>
<reference evidence="1 2" key="1">
    <citation type="submission" date="2019-08" db="EMBL/GenBank/DDBJ databases">
        <title>Complete genome sequence of Spiroplasma chinense CCH (DSM 19755).</title>
        <authorList>
            <person name="Shen H.-Y."/>
            <person name="Lin Y.-C."/>
            <person name="Chou L."/>
            <person name="Kuo C.-H."/>
        </authorList>
    </citation>
    <scope>NUCLEOTIDE SEQUENCE [LARGE SCALE GENOMIC DNA]</scope>
    <source>
        <strain evidence="1 2">CCH</strain>
    </source>
</reference>
<dbReference type="EMBL" id="CP043026">
    <property type="protein sequence ID" value="QEH61669.1"/>
    <property type="molecule type" value="Genomic_DNA"/>
</dbReference>
<evidence type="ECO:0000313" key="1">
    <source>
        <dbReference type="EMBL" id="QEH61669.1"/>
    </source>
</evidence>
<accession>A0A5B9Y4Q6</accession>
<keyword evidence="2" id="KW-1185">Reference proteome</keyword>
<sequence>MKKILSFFSVLAIGASSTTLTLSSVKNRDIASVDTFAKEYERGISEELTDYFELNDLENEKVNDSMKNLDLNVYNYNSKKVNHKLTDNYEIVLNYFNYDSELKEIYVDYEEMLLKKEDSDLIKLLKTDEFKVGVNEAFKNELFVYKDNLVQFTPYLENTHHISSNNSVSNLTSVNNFRSNGYKVEFLTKWYWFGTYKVTLNNAATIELVRILWISGTVGSVIAFFAKYIPKIGTIVSAVIKIISFYLKSVANRVSYTNNGRGVYIWTTVVIVWYVKAL</sequence>
<name>A0A5B9Y4Q6_9MOLU</name>
<organism evidence="1 2">
    <name type="scientific">Spiroplasma chinense</name>
    <dbReference type="NCBI Taxonomy" id="216932"/>
    <lineage>
        <taxon>Bacteria</taxon>
        <taxon>Bacillati</taxon>
        <taxon>Mycoplasmatota</taxon>
        <taxon>Mollicutes</taxon>
        <taxon>Entomoplasmatales</taxon>
        <taxon>Spiroplasmataceae</taxon>
        <taxon>Spiroplasma</taxon>
    </lineage>
</organism>
<proteinExistence type="predicted"/>
<evidence type="ECO:0000313" key="2">
    <source>
        <dbReference type="Proteomes" id="UP000323144"/>
    </source>
</evidence>
<dbReference type="Proteomes" id="UP000323144">
    <property type="component" value="Chromosome"/>
</dbReference>
<dbReference type="KEGG" id="schi:SCHIN_v1c04720"/>
<dbReference type="RefSeq" id="WP_166508059.1">
    <property type="nucleotide sequence ID" value="NZ_CP043026.1"/>
</dbReference>
<gene>
    <name evidence="1" type="ORF">SCHIN_v1c04720</name>
</gene>